<proteinExistence type="inferred from homology"/>
<reference evidence="3 4" key="1">
    <citation type="submission" date="2019-11" db="EMBL/GenBank/DDBJ databases">
        <authorList>
            <person name="Li J."/>
        </authorList>
    </citation>
    <scope>NUCLEOTIDE SEQUENCE [LARGE SCALE GENOMIC DNA]</scope>
    <source>
        <strain evidence="3 4">J4</strain>
    </source>
</reference>
<organism evidence="3 4">
    <name type="scientific">Salinibacillus xinjiangensis</name>
    <dbReference type="NCBI Taxonomy" id="1229268"/>
    <lineage>
        <taxon>Bacteria</taxon>
        <taxon>Bacillati</taxon>
        <taxon>Bacillota</taxon>
        <taxon>Bacilli</taxon>
        <taxon>Bacillales</taxon>
        <taxon>Bacillaceae</taxon>
        <taxon>Salinibacillus</taxon>
    </lineage>
</organism>
<dbReference type="EMBL" id="WJNH01000001">
    <property type="protein sequence ID" value="MRG84886.1"/>
    <property type="molecule type" value="Genomic_DNA"/>
</dbReference>
<evidence type="ECO:0000256" key="2">
    <source>
        <dbReference type="ARBA" id="ARBA00023239"/>
    </source>
</evidence>
<dbReference type="Gene3D" id="1.10.12.10">
    <property type="entry name" value="Lyase 2-enoyl-coa Hydratase, Chain A, domain 2"/>
    <property type="match status" value="1"/>
</dbReference>
<evidence type="ECO:0008006" key="5">
    <source>
        <dbReference type="Google" id="ProtNLM"/>
    </source>
</evidence>
<sequence length="257" mass="28046">MKFSYHRVQQKKDFAIVQIDNPPVNALSDEVKEELLTVLESLKKNNKAIILTGTGNKTFVAGADIKELGKLDENSGRKRVFRSKKLFSYIENYPIPIIAAVNAPALGGGFEVVMCCDICIAVKEARFGLPEVGIGVIPGGGGTQRLTNIISPGMAKLLIYTGKVIKADEALQLGIVQKVVEQEDLINEAEKMAVKVTQKAPLAIQYSKIAINEGLSANKEQGFDKEAELFSKLCATKDKNEGVHAFLEKRPPNFKGE</sequence>
<dbReference type="RefSeq" id="WP_153726857.1">
    <property type="nucleotide sequence ID" value="NZ_WJNH01000001.1"/>
</dbReference>
<dbReference type="FunFam" id="3.90.226.10:FF:000009">
    <property type="entry name" value="Carnitinyl-CoA dehydratase"/>
    <property type="match status" value="1"/>
</dbReference>
<dbReference type="PANTHER" id="PTHR11941:SF54">
    <property type="entry name" value="ENOYL-COA HYDRATASE, MITOCHONDRIAL"/>
    <property type="match status" value="1"/>
</dbReference>
<protein>
    <recommendedName>
        <fullName evidence="5">Enoyl-CoA hydratase</fullName>
    </recommendedName>
</protein>
<evidence type="ECO:0000256" key="1">
    <source>
        <dbReference type="ARBA" id="ARBA00005254"/>
    </source>
</evidence>
<dbReference type="InterPro" id="IPR014748">
    <property type="entry name" value="Enoyl-CoA_hydra_C"/>
</dbReference>
<dbReference type="Gene3D" id="3.90.226.10">
    <property type="entry name" value="2-enoyl-CoA Hydratase, Chain A, domain 1"/>
    <property type="match status" value="1"/>
</dbReference>
<dbReference type="InterPro" id="IPR001753">
    <property type="entry name" value="Enoyl-CoA_hydra/iso"/>
</dbReference>
<accession>A0A6G1X1W9</accession>
<dbReference type="OrthoDB" id="9775794at2"/>
<name>A0A6G1X1W9_9BACI</name>
<keyword evidence="2" id="KW-0456">Lyase</keyword>
<gene>
    <name evidence="3" type="ORF">GH754_00935</name>
</gene>
<keyword evidence="4" id="KW-1185">Reference proteome</keyword>
<comment type="caution">
    <text evidence="3">The sequence shown here is derived from an EMBL/GenBank/DDBJ whole genome shotgun (WGS) entry which is preliminary data.</text>
</comment>
<dbReference type="SUPFAM" id="SSF52096">
    <property type="entry name" value="ClpP/crotonase"/>
    <property type="match status" value="1"/>
</dbReference>
<dbReference type="PANTHER" id="PTHR11941">
    <property type="entry name" value="ENOYL-COA HYDRATASE-RELATED"/>
    <property type="match status" value="1"/>
</dbReference>
<dbReference type="Proteomes" id="UP000480185">
    <property type="component" value="Unassembled WGS sequence"/>
</dbReference>
<evidence type="ECO:0000313" key="3">
    <source>
        <dbReference type="EMBL" id="MRG84886.1"/>
    </source>
</evidence>
<dbReference type="InterPro" id="IPR029045">
    <property type="entry name" value="ClpP/crotonase-like_dom_sf"/>
</dbReference>
<dbReference type="AlphaFoldDB" id="A0A6G1X1W9"/>
<comment type="similarity">
    <text evidence="1">Belongs to the enoyl-CoA hydratase/isomerase family.</text>
</comment>
<dbReference type="FunFam" id="1.10.12.10:FF:000001">
    <property type="entry name" value="Probable enoyl-CoA hydratase, mitochondrial"/>
    <property type="match status" value="1"/>
</dbReference>
<dbReference type="GO" id="GO:0016836">
    <property type="term" value="F:hydro-lyase activity"/>
    <property type="evidence" value="ECO:0007669"/>
    <property type="project" value="UniProtKB-ARBA"/>
</dbReference>
<dbReference type="CDD" id="cd06558">
    <property type="entry name" value="crotonase-like"/>
    <property type="match status" value="1"/>
</dbReference>
<evidence type="ECO:0000313" key="4">
    <source>
        <dbReference type="Proteomes" id="UP000480185"/>
    </source>
</evidence>
<dbReference type="Pfam" id="PF00378">
    <property type="entry name" value="ECH_1"/>
    <property type="match status" value="1"/>
</dbReference>
<dbReference type="GO" id="GO:0006635">
    <property type="term" value="P:fatty acid beta-oxidation"/>
    <property type="evidence" value="ECO:0007669"/>
    <property type="project" value="TreeGrafter"/>
</dbReference>